<evidence type="ECO:0000313" key="1">
    <source>
        <dbReference type="EMBL" id="RAH79876.1"/>
    </source>
</evidence>
<dbReference type="EMBL" id="KZ824810">
    <property type="protein sequence ID" value="RAH79876.1"/>
    <property type="molecule type" value="Genomic_DNA"/>
</dbReference>
<accession>A0A8T8WVL3</accession>
<name>A0A8T8WVL3_ASPJA</name>
<protein>
    <submittedName>
        <fullName evidence="1">Uncharacterized protein</fullName>
    </submittedName>
</protein>
<dbReference type="GeneID" id="37169946"/>
<sequence length="158" mass="17031">MTSSSSCYSCSGLPPSPSSVSIHHLPFLSTPSSLFTLPLSRSLSPSRLGFSTTLAPPLLPPPPLLPLHRLCLVLDSQLQRPSIHPTTSQQTCSTPPSLPTSPLPLVSVSLSFFPFLQFTFPLKIVTFFLSHYESSLFRALPAACSYRIDTNDSPSGMA</sequence>
<evidence type="ECO:0000313" key="2">
    <source>
        <dbReference type="Proteomes" id="UP000249497"/>
    </source>
</evidence>
<keyword evidence="2" id="KW-1185">Reference proteome</keyword>
<dbReference type="Proteomes" id="UP000249497">
    <property type="component" value="Unassembled WGS sequence"/>
</dbReference>
<dbReference type="AlphaFoldDB" id="A0A8T8WVL3"/>
<gene>
    <name evidence="1" type="ORF">BO86DRAFT_145934</name>
</gene>
<reference evidence="1 2" key="1">
    <citation type="submission" date="2018-02" db="EMBL/GenBank/DDBJ databases">
        <title>The genomes of Aspergillus section Nigri reveals drivers in fungal speciation.</title>
        <authorList>
            <consortium name="DOE Joint Genome Institute"/>
            <person name="Vesth T.C."/>
            <person name="Nybo J."/>
            <person name="Theobald S."/>
            <person name="Brandl J."/>
            <person name="Frisvad J.C."/>
            <person name="Nielsen K.F."/>
            <person name="Lyhne E.K."/>
            <person name="Kogle M.E."/>
            <person name="Kuo A."/>
            <person name="Riley R."/>
            <person name="Clum A."/>
            <person name="Nolan M."/>
            <person name="Lipzen A."/>
            <person name="Salamov A."/>
            <person name="Henrissat B."/>
            <person name="Wiebenga A."/>
            <person name="De vries R.P."/>
            <person name="Grigoriev I.V."/>
            <person name="Mortensen U.H."/>
            <person name="Andersen M.R."/>
            <person name="Baker S.E."/>
        </authorList>
    </citation>
    <scope>NUCLEOTIDE SEQUENCE [LARGE SCALE GENOMIC DNA]</scope>
    <source>
        <strain evidence="1 2">CBS 114.51</strain>
    </source>
</reference>
<organism evidence="1 2">
    <name type="scientific">Aspergillus japonicus CBS 114.51</name>
    <dbReference type="NCBI Taxonomy" id="1448312"/>
    <lineage>
        <taxon>Eukaryota</taxon>
        <taxon>Fungi</taxon>
        <taxon>Dikarya</taxon>
        <taxon>Ascomycota</taxon>
        <taxon>Pezizomycotina</taxon>
        <taxon>Eurotiomycetes</taxon>
        <taxon>Eurotiomycetidae</taxon>
        <taxon>Eurotiales</taxon>
        <taxon>Aspergillaceae</taxon>
        <taxon>Aspergillus</taxon>
        <taxon>Aspergillus subgen. Circumdati</taxon>
    </lineage>
</organism>
<dbReference type="RefSeq" id="XP_025525770.1">
    <property type="nucleotide sequence ID" value="XM_025666254.1"/>
</dbReference>
<proteinExistence type="predicted"/>